<dbReference type="RefSeq" id="WP_077848031.1">
    <property type="nucleotide sequence ID" value="NZ_LZZM01000179.1"/>
</dbReference>
<reference evidence="1 2" key="1">
    <citation type="submission" date="2016-05" db="EMBL/GenBank/DDBJ databases">
        <title>Microbial solvent formation.</title>
        <authorList>
            <person name="Poehlein A."/>
            <person name="Montoya Solano J.D."/>
            <person name="Flitsch S."/>
            <person name="Krabben P."/>
            <person name="Duerre P."/>
            <person name="Daniel R."/>
        </authorList>
    </citation>
    <scope>NUCLEOTIDE SEQUENCE [LARGE SCALE GENOMIC DNA]</scope>
    <source>
        <strain evidence="1 2">DSM 2619</strain>
    </source>
</reference>
<evidence type="ECO:0000313" key="1">
    <source>
        <dbReference type="EMBL" id="OOM75915.1"/>
    </source>
</evidence>
<dbReference type="EMBL" id="LZZM01000179">
    <property type="protein sequence ID" value="OOM75915.1"/>
    <property type="molecule type" value="Genomic_DNA"/>
</dbReference>
<protein>
    <submittedName>
        <fullName evidence="1">Uncharacterized protein</fullName>
    </submittedName>
</protein>
<sequence length="282" mass="31741">MINSINTSKSIQNSTPWHAQIPKSAEGKFFEPGYVDILEISKEGRQLAVGVIEHEPAKYFGTIEINDSLNKLLDGKDSKVSKAVYTTISSNFLPDGTISDNEERTALLEAGLSQAQYISDNYMTKDEATEFMAPMNKIAAIAKTRTVDPKTGNATYVTPPEKPKGAPEDYVNTSELIKRFEPDTYKKLNESITTGGDWIDILTSFVKKSPHHKDWINTYIEETAKLEKDLQNTIIDNHFTGTDTSSLSSFAKSMQKKIQNTSFENKDFLTRNMDYFIHMLNK</sequence>
<accession>A0A1S8TES4</accession>
<proteinExistence type="predicted"/>
<name>A0A1S8TES4_9CLOT</name>
<organism evidence="1 2">
    <name type="scientific">Clostridium puniceum</name>
    <dbReference type="NCBI Taxonomy" id="29367"/>
    <lineage>
        <taxon>Bacteria</taxon>
        <taxon>Bacillati</taxon>
        <taxon>Bacillota</taxon>
        <taxon>Clostridia</taxon>
        <taxon>Eubacteriales</taxon>
        <taxon>Clostridiaceae</taxon>
        <taxon>Clostridium</taxon>
    </lineage>
</organism>
<dbReference type="Proteomes" id="UP000190890">
    <property type="component" value="Unassembled WGS sequence"/>
</dbReference>
<dbReference type="OrthoDB" id="2627141at2"/>
<gene>
    <name evidence="1" type="ORF">CLPUN_29520</name>
</gene>
<evidence type="ECO:0000313" key="2">
    <source>
        <dbReference type="Proteomes" id="UP000190890"/>
    </source>
</evidence>
<comment type="caution">
    <text evidence="1">The sequence shown here is derived from an EMBL/GenBank/DDBJ whole genome shotgun (WGS) entry which is preliminary data.</text>
</comment>
<keyword evidence="2" id="KW-1185">Reference proteome</keyword>
<dbReference type="AlphaFoldDB" id="A0A1S8TES4"/>